<sequence length="174" mass="17678">MMLSKLSCRVLTGVITIPVMLGLAACNGQDVKKSEPVKPAVTSSQVAESGSKDTTKNAEDAGNTSNAGDASRTGNTGNAGKAANSSSQQAVKGKTTSSGKGNVKSPTTRKPVKQQTSKSGKTGTSNPGSSKPKTNTGKSTNGYKLQPGEVSIDKNNMDKDGSITLGGDEDGNVW</sequence>
<feature type="compositionally biased region" description="Polar residues" evidence="1">
    <location>
        <begin position="62"/>
        <end position="143"/>
    </location>
</feature>
<feature type="signal peptide" evidence="2">
    <location>
        <begin position="1"/>
        <end position="24"/>
    </location>
</feature>
<keyword evidence="2" id="KW-0732">Signal</keyword>
<name>A0AAJ1F8L3_9ACTO</name>
<evidence type="ECO:0000313" key="4">
    <source>
        <dbReference type="Proteomes" id="UP001200537"/>
    </source>
</evidence>
<dbReference type="PROSITE" id="PS51257">
    <property type="entry name" value="PROKAR_LIPOPROTEIN"/>
    <property type="match status" value="1"/>
</dbReference>
<reference evidence="3" key="1">
    <citation type="submission" date="2022-01" db="EMBL/GenBank/DDBJ databases">
        <title>Collection of gut derived symbiotic bacterial strains cultured from healthy donors.</title>
        <authorList>
            <person name="Lin H."/>
            <person name="Kohout C."/>
            <person name="Waligurski E."/>
            <person name="Pamer E.G."/>
        </authorList>
    </citation>
    <scope>NUCLEOTIDE SEQUENCE</scope>
    <source>
        <strain evidence="3">DFI.7.46</strain>
    </source>
</reference>
<feature type="chain" id="PRO_5042494726" description="Lipoprotein" evidence="2">
    <location>
        <begin position="25"/>
        <end position="174"/>
    </location>
</feature>
<dbReference type="RefSeq" id="WP_238128299.1">
    <property type="nucleotide sequence ID" value="NZ_CBCTPO010000003.1"/>
</dbReference>
<evidence type="ECO:0000256" key="1">
    <source>
        <dbReference type="SAM" id="MobiDB-lite"/>
    </source>
</evidence>
<organism evidence="3 4">
    <name type="scientific">Varibaculum cambriense</name>
    <dbReference type="NCBI Taxonomy" id="184870"/>
    <lineage>
        <taxon>Bacteria</taxon>
        <taxon>Bacillati</taxon>
        <taxon>Actinomycetota</taxon>
        <taxon>Actinomycetes</taxon>
        <taxon>Actinomycetales</taxon>
        <taxon>Actinomycetaceae</taxon>
        <taxon>Varibaculum</taxon>
    </lineage>
</organism>
<evidence type="ECO:0000256" key="2">
    <source>
        <dbReference type="SAM" id="SignalP"/>
    </source>
</evidence>
<protein>
    <recommendedName>
        <fullName evidence="5">Lipoprotein</fullName>
    </recommendedName>
</protein>
<gene>
    <name evidence="3" type="ORF">L0M99_08000</name>
</gene>
<feature type="compositionally biased region" description="Basic and acidic residues" evidence="1">
    <location>
        <begin position="151"/>
        <end position="161"/>
    </location>
</feature>
<feature type="compositionally biased region" description="Basic and acidic residues" evidence="1">
    <location>
        <begin position="50"/>
        <end position="59"/>
    </location>
</feature>
<dbReference type="AlphaFoldDB" id="A0AAJ1F8L3"/>
<comment type="caution">
    <text evidence="3">The sequence shown here is derived from an EMBL/GenBank/DDBJ whole genome shotgun (WGS) entry which is preliminary data.</text>
</comment>
<feature type="region of interest" description="Disordered" evidence="1">
    <location>
        <begin position="31"/>
        <end position="174"/>
    </location>
</feature>
<dbReference type="Proteomes" id="UP001200537">
    <property type="component" value="Unassembled WGS sequence"/>
</dbReference>
<evidence type="ECO:0000313" key="3">
    <source>
        <dbReference type="EMBL" id="MCG4618428.1"/>
    </source>
</evidence>
<dbReference type="EMBL" id="JAKNHJ010000016">
    <property type="protein sequence ID" value="MCG4618428.1"/>
    <property type="molecule type" value="Genomic_DNA"/>
</dbReference>
<proteinExistence type="predicted"/>
<evidence type="ECO:0008006" key="5">
    <source>
        <dbReference type="Google" id="ProtNLM"/>
    </source>
</evidence>
<accession>A0AAJ1F8L3</accession>